<dbReference type="AlphaFoldDB" id="A0A1V3XIA9"/>
<sequence>MIVLIANVDIGAPAPGCRGNYLRLASQHPRLSTTRSDP</sequence>
<dbReference type="EMBL" id="MVBM01000002">
    <property type="protein sequence ID" value="OOK78838.1"/>
    <property type="molecule type" value="Genomic_DNA"/>
</dbReference>
<evidence type="ECO:0000313" key="1">
    <source>
        <dbReference type="EMBL" id="OOK78838.1"/>
    </source>
</evidence>
<organism evidence="1 2">
    <name type="scientific">Mycobacterium kansasii</name>
    <dbReference type="NCBI Taxonomy" id="1768"/>
    <lineage>
        <taxon>Bacteria</taxon>
        <taxon>Bacillati</taxon>
        <taxon>Actinomycetota</taxon>
        <taxon>Actinomycetes</taxon>
        <taxon>Mycobacteriales</taxon>
        <taxon>Mycobacteriaceae</taxon>
        <taxon>Mycobacterium</taxon>
    </lineage>
</organism>
<name>A0A1V3XIA9_MYCKA</name>
<proteinExistence type="predicted"/>
<reference evidence="1 2" key="1">
    <citation type="submission" date="2017-02" db="EMBL/GenBank/DDBJ databases">
        <title>Complete genome sequences of Mycobacterium kansasii strains isolated from rhesus macaques.</title>
        <authorList>
            <person name="Panda A."/>
            <person name="Nagaraj S."/>
            <person name="Zhao X."/>
            <person name="Tettelin H."/>
            <person name="Detolla L.J."/>
        </authorList>
    </citation>
    <scope>NUCLEOTIDE SEQUENCE [LARGE SCALE GENOMIC DNA]</scope>
    <source>
        <strain evidence="1 2">11-3813</strain>
    </source>
</reference>
<dbReference type="Proteomes" id="UP000189229">
    <property type="component" value="Unassembled WGS sequence"/>
</dbReference>
<evidence type="ECO:0000313" key="2">
    <source>
        <dbReference type="Proteomes" id="UP000189229"/>
    </source>
</evidence>
<gene>
    <name evidence="1" type="ORF">BZL30_2135</name>
</gene>
<protein>
    <submittedName>
        <fullName evidence="1">Uncharacterized protein</fullName>
    </submittedName>
</protein>
<accession>A0A1V3XIA9</accession>
<comment type="caution">
    <text evidence="1">The sequence shown here is derived from an EMBL/GenBank/DDBJ whole genome shotgun (WGS) entry which is preliminary data.</text>
</comment>